<dbReference type="InterPro" id="IPR050411">
    <property type="entry name" value="AlphaKG_dependent_hydroxylases"/>
</dbReference>
<dbReference type="PANTHER" id="PTHR10696:SF51">
    <property type="entry name" value="TRIMETHYLLYSINE DIOXYGENASE, MITOCHONDRIAL"/>
    <property type="match status" value="1"/>
</dbReference>
<dbReference type="InterPro" id="IPR003819">
    <property type="entry name" value="TauD/TfdA-like"/>
</dbReference>
<reference evidence="16 17" key="1">
    <citation type="submission" date="2019-07" db="EMBL/GenBank/DDBJ databases">
        <title>Whole genome shotgun sequence of Vibrio sagamiensis NBRC 104589.</title>
        <authorList>
            <person name="Hosoyama A."/>
            <person name="Uohara A."/>
            <person name="Ohji S."/>
            <person name="Ichikawa N."/>
        </authorList>
    </citation>
    <scope>NUCLEOTIDE SEQUENCE [LARGE SCALE GENOMIC DNA]</scope>
    <source>
        <strain evidence="16 17">NBRC 104589</strain>
    </source>
</reference>
<keyword evidence="5" id="KW-0479">Metal-binding</keyword>
<evidence type="ECO:0000256" key="11">
    <source>
        <dbReference type="ARBA" id="ARBA00032283"/>
    </source>
</evidence>
<dbReference type="Pfam" id="PF06155">
    <property type="entry name" value="GBBH-like_N"/>
    <property type="match status" value="1"/>
</dbReference>
<keyword evidence="17" id="KW-1185">Reference proteome</keyword>
<dbReference type="GO" id="GO:0046872">
    <property type="term" value="F:metal ion binding"/>
    <property type="evidence" value="ECO:0007669"/>
    <property type="project" value="UniProtKB-KW"/>
</dbReference>
<evidence type="ECO:0000256" key="7">
    <source>
        <dbReference type="ARBA" id="ARBA00023002"/>
    </source>
</evidence>
<evidence type="ECO:0000259" key="15">
    <source>
        <dbReference type="Pfam" id="PF06155"/>
    </source>
</evidence>
<comment type="similarity">
    <text evidence="3">Belongs to the gamma-BBH/TMLD family.</text>
</comment>
<dbReference type="Gene3D" id="3.30.2020.30">
    <property type="match status" value="1"/>
</dbReference>
<dbReference type="InterPro" id="IPR038492">
    <property type="entry name" value="GBBH-like_N_sf"/>
</dbReference>
<dbReference type="OrthoDB" id="979809at2"/>
<protein>
    <recommendedName>
        <fullName evidence="4">trimethyllysine dioxygenase</fullName>
        <ecNumber evidence="4">1.14.11.8</ecNumber>
    </recommendedName>
    <alternativeName>
        <fullName evidence="10">Epsilon-trimethyllysine 2-oxoglutarate dioxygenase</fullName>
    </alternativeName>
    <alternativeName>
        <fullName evidence="9">TML hydroxylase</fullName>
    </alternativeName>
    <alternativeName>
        <fullName evidence="11">TML-alpha-ketoglutarate dioxygenase</fullName>
    </alternativeName>
</protein>
<dbReference type="GO" id="GO:0045329">
    <property type="term" value="P:carnitine biosynthetic process"/>
    <property type="evidence" value="ECO:0007669"/>
    <property type="project" value="TreeGrafter"/>
</dbReference>
<dbReference type="Gene3D" id="3.60.130.10">
    <property type="entry name" value="Clavaminate synthase-like"/>
    <property type="match status" value="1"/>
</dbReference>
<evidence type="ECO:0000313" key="16">
    <source>
        <dbReference type="EMBL" id="GEM75750.1"/>
    </source>
</evidence>
<keyword evidence="6" id="KW-0223">Dioxygenase</keyword>
<evidence type="ECO:0000259" key="14">
    <source>
        <dbReference type="Pfam" id="PF02668"/>
    </source>
</evidence>
<comment type="caution">
    <text evidence="16">The sequence shown here is derived from an EMBL/GenBank/DDBJ whole genome shotgun (WGS) entry which is preliminary data.</text>
</comment>
<evidence type="ECO:0000256" key="12">
    <source>
        <dbReference type="ARBA" id="ARBA00046008"/>
    </source>
</evidence>
<dbReference type="GO" id="GO:0050353">
    <property type="term" value="F:trimethyllysine dioxygenase activity"/>
    <property type="evidence" value="ECO:0007669"/>
    <property type="project" value="UniProtKB-EC"/>
</dbReference>
<evidence type="ECO:0000256" key="3">
    <source>
        <dbReference type="ARBA" id="ARBA00008654"/>
    </source>
</evidence>
<dbReference type="InterPro" id="IPR010376">
    <property type="entry name" value="GBBH-like_N"/>
</dbReference>
<sequence>MEIENIIPNKHSLLIRFRDGNELNLSYIWLKDYSKSHVDWDAKTNQKKYSARELYHYSIPINISVEEGSKVIIYWQNSHEPSTYTAQDLYTKIHDLTDTSAHFMLHHRQGIKCWRNSDLIDNTAFRFQYDQLQESANFSQLLRRLKEYGFVVVNECPTTIDSVANIANKIGYVRQTIFGGLWEFSANQNRDDSAYTDLALGAHTDSTYSYDAPGLQMLLCCHYDAQGGASTMVDGFTLANEILKNRPDLHALLKDTPIIGRYVGDGVSLAAERSVLRYNRYGQLEQVSFNHYDREALSPHLNNLQKIYEALAYFETLASSEQYQWKYILKPGEMIIFDNWRVLHGRDAFIGERKLAGCYINREDFESALRLCCAQKVGS</sequence>
<comment type="catalytic activity">
    <reaction evidence="13">
        <text>N(6),N(6),N(6)-trimethyl-L-lysine + 2-oxoglutarate + O2 = (3S)-3-hydroxy-N(6),N(6),N(6)-trimethyl-L-lysine + succinate + CO2</text>
        <dbReference type="Rhea" id="RHEA:14181"/>
        <dbReference type="ChEBI" id="CHEBI:15379"/>
        <dbReference type="ChEBI" id="CHEBI:16526"/>
        <dbReference type="ChEBI" id="CHEBI:16810"/>
        <dbReference type="ChEBI" id="CHEBI:30031"/>
        <dbReference type="ChEBI" id="CHEBI:58100"/>
        <dbReference type="ChEBI" id="CHEBI:141499"/>
        <dbReference type="EC" id="1.14.11.8"/>
    </reaction>
</comment>
<evidence type="ECO:0000256" key="13">
    <source>
        <dbReference type="ARBA" id="ARBA00049334"/>
    </source>
</evidence>
<evidence type="ECO:0000256" key="4">
    <source>
        <dbReference type="ARBA" id="ARBA00012267"/>
    </source>
</evidence>
<dbReference type="Proteomes" id="UP000321922">
    <property type="component" value="Unassembled WGS sequence"/>
</dbReference>
<accession>A0A511QEN7</accession>
<dbReference type="EC" id="1.14.11.8" evidence="4"/>
<comment type="cofactor">
    <cofactor evidence="2">
        <name>L-ascorbate</name>
        <dbReference type="ChEBI" id="CHEBI:38290"/>
    </cofactor>
</comment>
<keyword evidence="7" id="KW-0560">Oxidoreductase</keyword>
<name>A0A511QEN7_9VIBR</name>
<evidence type="ECO:0000256" key="9">
    <source>
        <dbReference type="ARBA" id="ARBA00030363"/>
    </source>
</evidence>
<comment type="cofactor">
    <cofactor evidence="1">
        <name>Fe(2+)</name>
        <dbReference type="ChEBI" id="CHEBI:29033"/>
    </cofactor>
</comment>
<comment type="function">
    <text evidence="12">Converts trimethyllysine (TML) into hydroxytrimethyllysine (HTML).</text>
</comment>
<dbReference type="SUPFAM" id="SSF51197">
    <property type="entry name" value="Clavaminate synthase-like"/>
    <property type="match status" value="1"/>
</dbReference>
<dbReference type="InterPro" id="IPR042098">
    <property type="entry name" value="TauD-like_sf"/>
</dbReference>
<feature type="domain" description="TauD/TfdA-like" evidence="14">
    <location>
        <begin position="126"/>
        <end position="359"/>
    </location>
</feature>
<evidence type="ECO:0000256" key="8">
    <source>
        <dbReference type="ARBA" id="ARBA00023004"/>
    </source>
</evidence>
<dbReference type="Pfam" id="PF02668">
    <property type="entry name" value="TauD"/>
    <property type="match status" value="1"/>
</dbReference>
<evidence type="ECO:0000313" key="17">
    <source>
        <dbReference type="Proteomes" id="UP000321922"/>
    </source>
</evidence>
<organism evidence="16 17">
    <name type="scientific">Vibrio sagamiensis NBRC 104589</name>
    <dbReference type="NCBI Taxonomy" id="1219064"/>
    <lineage>
        <taxon>Bacteria</taxon>
        <taxon>Pseudomonadati</taxon>
        <taxon>Pseudomonadota</taxon>
        <taxon>Gammaproteobacteria</taxon>
        <taxon>Vibrionales</taxon>
        <taxon>Vibrionaceae</taxon>
        <taxon>Vibrio</taxon>
    </lineage>
</organism>
<dbReference type="PANTHER" id="PTHR10696">
    <property type="entry name" value="GAMMA-BUTYROBETAINE HYDROXYLASE-RELATED"/>
    <property type="match status" value="1"/>
</dbReference>
<gene>
    <name evidence="16" type="ORF">VSA01S_18620</name>
</gene>
<feature type="domain" description="Gamma-butyrobetaine hydroxylase-like N-terminal" evidence="15">
    <location>
        <begin position="9"/>
        <end position="90"/>
    </location>
</feature>
<evidence type="ECO:0000256" key="6">
    <source>
        <dbReference type="ARBA" id="ARBA00022964"/>
    </source>
</evidence>
<proteinExistence type="inferred from homology"/>
<evidence type="ECO:0000256" key="5">
    <source>
        <dbReference type="ARBA" id="ARBA00022723"/>
    </source>
</evidence>
<evidence type="ECO:0000256" key="1">
    <source>
        <dbReference type="ARBA" id="ARBA00001954"/>
    </source>
</evidence>
<evidence type="ECO:0000256" key="2">
    <source>
        <dbReference type="ARBA" id="ARBA00001961"/>
    </source>
</evidence>
<dbReference type="RefSeq" id="WP_050567368.1">
    <property type="nucleotide sequence ID" value="NZ_BAOJ01000069.1"/>
</dbReference>
<evidence type="ECO:0000256" key="10">
    <source>
        <dbReference type="ARBA" id="ARBA00031778"/>
    </source>
</evidence>
<dbReference type="AlphaFoldDB" id="A0A511QEN7"/>
<keyword evidence="8" id="KW-0408">Iron</keyword>
<dbReference type="EMBL" id="BJXJ01000015">
    <property type="protein sequence ID" value="GEM75750.1"/>
    <property type="molecule type" value="Genomic_DNA"/>
</dbReference>